<dbReference type="PROSITE" id="PS51168">
    <property type="entry name" value="CHORISMATE_MUT_2"/>
    <property type="match status" value="1"/>
</dbReference>
<accession>A0A5D9DAQ3</accession>
<dbReference type="InterPro" id="IPR008240">
    <property type="entry name" value="Chorismate_mutase_periplasmic"/>
</dbReference>
<protein>
    <recommendedName>
        <fullName evidence="2">chorismate mutase</fullName>
        <ecNumber evidence="2">5.4.99.5</ecNumber>
    </recommendedName>
</protein>
<keyword evidence="4 6" id="KW-0413">Isomerase</keyword>
<dbReference type="InterPro" id="IPR051331">
    <property type="entry name" value="Chorismate_mutase-related"/>
</dbReference>
<dbReference type="EC" id="5.4.99.5" evidence="2"/>
<dbReference type="SUPFAM" id="SSF48600">
    <property type="entry name" value="Chorismate mutase II"/>
    <property type="match status" value="1"/>
</dbReference>
<dbReference type="UniPathway" id="UPA00120">
    <property type="reaction ID" value="UER00203"/>
</dbReference>
<dbReference type="GO" id="GO:0009697">
    <property type="term" value="P:salicylic acid biosynthetic process"/>
    <property type="evidence" value="ECO:0007669"/>
    <property type="project" value="TreeGrafter"/>
</dbReference>
<comment type="caution">
    <text evidence="6">The sequence shown here is derived from an EMBL/GenBank/DDBJ whole genome shotgun (WGS) entry which is preliminary data.</text>
</comment>
<dbReference type="PANTHER" id="PTHR38041:SF2">
    <property type="entry name" value="SECRETED CHORISMATE MUTASE"/>
    <property type="match status" value="1"/>
</dbReference>
<proteinExistence type="predicted"/>
<evidence type="ECO:0000256" key="2">
    <source>
        <dbReference type="ARBA" id="ARBA00012404"/>
    </source>
</evidence>
<dbReference type="InterPro" id="IPR002701">
    <property type="entry name" value="CM_II_prokaryot"/>
</dbReference>
<keyword evidence="7" id="KW-1185">Reference proteome</keyword>
<dbReference type="SMART" id="SM00830">
    <property type="entry name" value="CM_2"/>
    <property type="match status" value="1"/>
</dbReference>
<sequence length="216" mass="23968">MIGSDWALETSRRPQGRQVMNRALLGTGRLGLRHLGWITAGLLISGFVVAADQQASDEAQETVDGLIAQVEQRLSIAPDVAMAKWNSEAPINVPEREAQILKQVVEEAQHQGVDHQLARAFFQDQFDASKAVQKQLHQQWQKESQPPFGNPPNLANDIRPQLDTLTPQLIQSLSEFQTFETESAAQQYLEESAARAVANNEYAEALEIALSSLRDE</sequence>
<name>A0A5D9DAQ3_HALER</name>
<dbReference type="NCBIfam" id="TIGR01806">
    <property type="entry name" value="CM_mono2"/>
    <property type="match status" value="1"/>
</dbReference>
<dbReference type="InterPro" id="IPR036263">
    <property type="entry name" value="Chorismate_II_sf"/>
</dbReference>
<dbReference type="InterPro" id="IPR036979">
    <property type="entry name" value="CM_dom_sf"/>
</dbReference>
<dbReference type="PANTHER" id="PTHR38041">
    <property type="entry name" value="CHORISMATE MUTASE"/>
    <property type="match status" value="1"/>
</dbReference>
<dbReference type="Pfam" id="PF01817">
    <property type="entry name" value="CM_2"/>
    <property type="match status" value="1"/>
</dbReference>
<evidence type="ECO:0000256" key="3">
    <source>
        <dbReference type="ARBA" id="ARBA00022729"/>
    </source>
</evidence>
<evidence type="ECO:0000256" key="4">
    <source>
        <dbReference type="ARBA" id="ARBA00023235"/>
    </source>
</evidence>
<gene>
    <name evidence="6" type="primary">aroQ</name>
    <name evidence="6" type="ORF">FZZ93_05830</name>
</gene>
<dbReference type="Proteomes" id="UP000324260">
    <property type="component" value="Unassembled WGS sequence"/>
</dbReference>
<dbReference type="OrthoDB" id="1262744at2"/>
<comment type="pathway">
    <text evidence="1">Metabolic intermediate biosynthesis; prephenate biosynthesis; prephenate from chorismate: step 1/1.</text>
</comment>
<feature type="domain" description="Chorismate mutase" evidence="5">
    <location>
        <begin position="43"/>
        <end position="137"/>
    </location>
</feature>
<organism evidence="6 7">
    <name type="scientific">Halomonas eurihalina</name>
    <dbReference type="NCBI Taxonomy" id="42566"/>
    <lineage>
        <taxon>Bacteria</taxon>
        <taxon>Pseudomonadati</taxon>
        <taxon>Pseudomonadota</taxon>
        <taxon>Gammaproteobacteria</taxon>
        <taxon>Oceanospirillales</taxon>
        <taxon>Halomonadaceae</taxon>
        <taxon>Halomonas</taxon>
    </lineage>
</organism>
<evidence type="ECO:0000313" key="7">
    <source>
        <dbReference type="Proteomes" id="UP000324260"/>
    </source>
</evidence>
<dbReference type="GO" id="GO:0004106">
    <property type="term" value="F:chorismate mutase activity"/>
    <property type="evidence" value="ECO:0007669"/>
    <property type="project" value="UniProtKB-EC"/>
</dbReference>
<evidence type="ECO:0000313" key="6">
    <source>
        <dbReference type="EMBL" id="TZG40563.1"/>
    </source>
</evidence>
<dbReference type="GO" id="GO:0046417">
    <property type="term" value="P:chorismate metabolic process"/>
    <property type="evidence" value="ECO:0007669"/>
    <property type="project" value="InterPro"/>
</dbReference>
<dbReference type="Gene3D" id="1.20.59.10">
    <property type="entry name" value="Chorismate mutase"/>
    <property type="match status" value="1"/>
</dbReference>
<reference evidence="6 7" key="1">
    <citation type="submission" date="2019-08" db="EMBL/GenBank/DDBJ databases">
        <title>Draft Genome Sequence of Halomonas eurihalina Isolated from Preserved Hide-surface.</title>
        <authorList>
            <person name="Hussain S.A."/>
            <person name="Xu A."/>
            <person name="Sarker M."/>
            <person name="Sommers C."/>
        </authorList>
    </citation>
    <scope>NUCLEOTIDE SEQUENCE [LARGE SCALE GENOMIC DNA]</scope>
    <source>
        <strain evidence="6 7">MS1</strain>
    </source>
</reference>
<dbReference type="EMBL" id="VTPU01000004">
    <property type="protein sequence ID" value="TZG40563.1"/>
    <property type="molecule type" value="Genomic_DNA"/>
</dbReference>
<evidence type="ECO:0000256" key="1">
    <source>
        <dbReference type="ARBA" id="ARBA00004817"/>
    </source>
</evidence>
<keyword evidence="3" id="KW-0732">Signal</keyword>
<dbReference type="AlphaFoldDB" id="A0A5D9DAQ3"/>
<evidence type="ECO:0000259" key="5">
    <source>
        <dbReference type="PROSITE" id="PS51168"/>
    </source>
</evidence>